<dbReference type="SUPFAM" id="SSF52540">
    <property type="entry name" value="P-loop containing nucleoside triphosphate hydrolases"/>
    <property type="match status" value="1"/>
</dbReference>
<keyword evidence="7" id="KW-1185">Reference proteome</keyword>
<dbReference type="GO" id="GO:0043139">
    <property type="term" value="F:5'-3' DNA helicase activity"/>
    <property type="evidence" value="ECO:0007669"/>
    <property type="project" value="TreeGrafter"/>
</dbReference>
<dbReference type="InterPro" id="IPR027417">
    <property type="entry name" value="P-loop_NTPase"/>
</dbReference>
<protein>
    <submittedName>
        <fullName evidence="6">AAA domain-containing protein</fullName>
    </submittedName>
</protein>
<evidence type="ECO:0000256" key="4">
    <source>
        <dbReference type="ARBA" id="ARBA00022840"/>
    </source>
</evidence>
<dbReference type="InterPro" id="IPR041679">
    <property type="entry name" value="DNA2/NAM7-like_C"/>
</dbReference>
<dbReference type="RefSeq" id="WP_275468181.1">
    <property type="nucleotide sequence ID" value="NZ_CP110232.1"/>
</dbReference>
<evidence type="ECO:0000256" key="3">
    <source>
        <dbReference type="ARBA" id="ARBA00022806"/>
    </source>
</evidence>
<evidence type="ECO:0000259" key="5">
    <source>
        <dbReference type="Pfam" id="PF13087"/>
    </source>
</evidence>
<proteinExistence type="predicted"/>
<dbReference type="Pfam" id="PF13087">
    <property type="entry name" value="AAA_12"/>
    <property type="match status" value="1"/>
</dbReference>
<keyword evidence="2" id="KW-0378">Hydrolase</keyword>
<evidence type="ECO:0000313" key="6">
    <source>
        <dbReference type="EMBL" id="WEG72378.1"/>
    </source>
</evidence>
<dbReference type="PANTHER" id="PTHR43788:SF8">
    <property type="entry name" value="DNA-BINDING PROTEIN SMUBP-2"/>
    <property type="match status" value="1"/>
</dbReference>
<sequence length="1014" mass="114998">MRKVENVLSAWELVEYLSAGELPSDKDLKSNQRLNVLSTERKQLGSELGTLTGDKKTIVYLNCFTNYDLQLFLRHYYKNDNVGLDEDTCKRYSASIEIDTNLQYIEGSLVIPHMMLLLKRINETTLDQTMSFQEITASYQESYLFVEQEIRDCFSKREVAISEVIHSVELLLMNYFNLKNLNLKYPVVSYTLAGVTDRDKPTDLNSFYLKDLKKIKKDGINPRLFKFIKGIEQHHDIDDNRDTLMPLIHPNELPLGRWPSEIPFKLNLMQQVAVNLAVDLKDDIFSVNVPTGTGKVTLIKDIIADLIVQRAFKMVGLAKPTDGFIARNALDVSDETLLPKKLAPNLIGYGVTVASSNNPTVETIIKKLPLTNKMAHSVSSFENEPTYQELLKELDYFSEYSDIINQTESGSHWGLFSFDFGNKNKVDTVLTTLIEGGKQGELPSLSSTMRLFFNDDSKKVKTWEQVKSEFMETIVEIENEQAKILKYKKAILSLEQTQVAYLAAVKHYEEKSELVDKASAALKEALITAEQSKVVVDNLPLDSMIQKMKHRLFGKEKAENIKARKALYYANQEVIIKKESLKTSKALLEEAAKDQEATESSIPALEQAVKEGKAYFDATNKITVGDDSYWSKDNYAERQRETPWVSDKLNYYRGTLFIKALQVHKYFNAANQDQIEQALQILSKRYEFDRSKSANQELLIDCFNILQLVVPVISITFESIGELYQELGKGSIENLIINDAGQISPQQAVGAIQRSLNVMTLGDSAQLKPIQTLDDMIVNNLSQAFDLEEKYVGRSASVQRLADEANAYGTYKQDGTYIGTPLWVNRRLKEPMFSVVNELSYENKMVLAEEEPIKTTGEAYWVNVKGSVIQEQFVPEYANVLVEYLSTEVAIKDVFVISPFKSVSDNLKQLLGKGQYQLPNIPSDILIKWKQTNIGTAQTFQEKEAKVVYFVCGTDTKSDKSPNWVSEEAAIINTAMTCAKEKFIIIGDRQSLKEKPHYNIVDNYTKSLASSYNK</sequence>
<dbReference type="PANTHER" id="PTHR43788">
    <property type="entry name" value="DNA2/NAM7 HELICASE FAMILY MEMBER"/>
    <property type="match status" value="1"/>
</dbReference>
<accession>A0AAF0CT06</accession>
<dbReference type="InterPro" id="IPR050534">
    <property type="entry name" value="Coronavir_polyprotein_1ab"/>
</dbReference>
<feature type="domain" description="DNA2/NAM7 helicase-like C-terminal" evidence="5">
    <location>
        <begin position="875"/>
        <end position="989"/>
    </location>
</feature>
<evidence type="ECO:0000256" key="1">
    <source>
        <dbReference type="ARBA" id="ARBA00022741"/>
    </source>
</evidence>
<dbReference type="AlphaFoldDB" id="A0AAF0CT06"/>
<dbReference type="EMBL" id="CP110232">
    <property type="protein sequence ID" value="WEG72378.1"/>
    <property type="molecule type" value="Genomic_DNA"/>
</dbReference>
<reference evidence="6" key="1">
    <citation type="submission" date="2022-10" db="EMBL/GenBank/DDBJ databases">
        <title>Vagococcus sp. isolated from poultry meat.</title>
        <authorList>
            <person name="Johansson P."/>
            <person name="Bjorkroth J."/>
        </authorList>
    </citation>
    <scope>NUCLEOTIDE SEQUENCE</scope>
    <source>
        <strain evidence="6">STAA11</strain>
    </source>
</reference>
<keyword evidence="3" id="KW-0347">Helicase</keyword>
<organism evidence="6 7">
    <name type="scientific">Vagococcus intermedius</name>
    <dbReference type="NCBI Taxonomy" id="2991418"/>
    <lineage>
        <taxon>Bacteria</taxon>
        <taxon>Bacillati</taxon>
        <taxon>Bacillota</taxon>
        <taxon>Bacilli</taxon>
        <taxon>Lactobacillales</taxon>
        <taxon>Enterococcaceae</taxon>
        <taxon>Vagococcus</taxon>
    </lineage>
</organism>
<dbReference type="Proteomes" id="UP001179647">
    <property type="component" value="Chromosome"/>
</dbReference>
<keyword evidence="4" id="KW-0067">ATP-binding</keyword>
<dbReference type="Gene3D" id="3.40.50.300">
    <property type="entry name" value="P-loop containing nucleotide triphosphate hydrolases"/>
    <property type="match status" value="2"/>
</dbReference>
<dbReference type="GO" id="GO:0005524">
    <property type="term" value="F:ATP binding"/>
    <property type="evidence" value="ECO:0007669"/>
    <property type="project" value="UniProtKB-KW"/>
</dbReference>
<keyword evidence="1" id="KW-0547">Nucleotide-binding</keyword>
<gene>
    <name evidence="6" type="ORF">OL234_05170</name>
</gene>
<name>A0AAF0CT06_9ENTE</name>
<evidence type="ECO:0000256" key="2">
    <source>
        <dbReference type="ARBA" id="ARBA00022801"/>
    </source>
</evidence>
<dbReference type="KEGG" id="vie:OL234_05170"/>
<evidence type="ECO:0000313" key="7">
    <source>
        <dbReference type="Proteomes" id="UP001179647"/>
    </source>
</evidence>
<dbReference type="GO" id="GO:0016787">
    <property type="term" value="F:hydrolase activity"/>
    <property type="evidence" value="ECO:0007669"/>
    <property type="project" value="UniProtKB-KW"/>
</dbReference>